<evidence type="ECO:0000313" key="3">
    <source>
        <dbReference type="Proteomes" id="UP000075799"/>
    </source>
</evidence>
<gene>
    <name evidence="2" type="ORF">AZI87_09230</name>
</gene>
<feature type="chain" id="PRO_5007834663" evidence="1">
    <location>
        <begin position="21"/>
        <end position="123"/>
    </location>
</feature>
<evidence type="ECO:0000313" key="2">
    <source>
        <dbReference type="EMBL" id="KYG69360.1"/>
    </source>
</evidence>
<dbReference type="EMBL" id="LUKD01000001">
    <property type="protein sequence ID" value="KYG69360.1"/>
    <property type="molecule type" value="Genomic_DNA"/>
</dbReference>
<dbReference type="Proteomes" id="UP000075799">
    <property type="component" value="Unassembled WGS sequence"/>
</dbReference>
<dbReference type="AlphaFoldDB" id="A0A162H0C4"/>
<sequence length="123" mass="13552">MFKSILSSVFLFLLPALSFAASEKIECTAQVFESFPDGTARRESVPLTIETESAYHMALSASLDGRAFVLSGDKSKGPYFVSITEEPDYTKGSLTTAEFSKEGRLQLSVVQGRLTHKLECFKK</sequence>
<organism evidence="2 3">
    <name type="scientific">Bdellovibrio bacteriovorus</name>
    <dbReference type="NCBI Taxonomy" id="959"/>
    <lineage>
        <taxon>Bacteria</taxon>
        <taxon>Pseudomonadati</taxon>
        <taxon>Bdellovibrionota</taxon>
        <taxon>Bdellovibrionia</taxon>
        <taxon>Bdellovibrionales</taxon>
        <taxon>Pseudobdellovibrionaceae</taxon>
        <taxon>Bdellovibrio</taxon>
    </lineage>
</organism>
<dbReference type="RefSeq" id="WP_063206253.1">
    <property type="nucleotide sequence ID" value="NZ_LUKD01000001.1"/>
</dbReference>
<accession>A0A162H0C4</accession>
<reference evidence="2 3" key="1">
    <citation type="submission" date="2016-03" db="EMBL/GenBank/DDBJ databases">
        <authorList>
            <person name="Ploux O."/>
        </authorList>
    </citation>
    <scope>NUCLEOTIDE SEQUENCE [LARGE SCALE GENOMIC DNA]</scope>
    <source>
        <strain evidence="2 3">EC13</strain>
    </source>
</reference>
<comment type="caution">
    <text evidence="2">The sequence shown here is derived from an EMBL/GenBank/DDBJ whole genome shotgun (WGS) entry which is preliminary data.</text>
</comment>
<proteinExistence type="predicted"/>
<feature type="signal peptide" evidence="1">
    <location>
        <begin position="1"/>
        <end position="20"/>
    </location>
</feature>
<name>A0A162H0C4_BDEBC</name>
<evidence type="ECO:0000256" key="1">
    <source>
        <dbReference type="SAM" id="SignalP"/>
    </source>
</evidence>
<dbReference type="OrthoDB" id="5295845at2"/>
<protein>
    <submittedName>
        <fullName evidence="2">Uncharacterized protein</fullName>
    </submittedName>
</protein>
<keyword evidence="1" id="KW-0732">Signal</keyword>